<evidence type="ECO:0000259" key="1">
    <source>
        <dbReference type="Pfam" id="PF00485"/>
    </source>
</evidence>
<dbReference type="CDD" id="cd02028">
    <property type="entry name" value="UMPK_like"/>
    <property type="match status" value="1"/>
</dbReference>
<dbReference type="InterPro" id="IPR006083">
    <property type="entry name" value="PRK/URK"/>
</dbReference>
<comment type="caution">
    <text evidence="2">The sequence shown here is derived from an EMBL/GenBank/DDBJ whole genome shotgun (WGS) entry which is preliminary data.</text>
</comment>
<keyword evidence="2" id="KW-0808">Transferase</keyword>
<name>A0A8I0A6Z9_9CLOT</name>
<evidence type="ECO:0000313" key="2">
    <source>
        <dbReference type="EMBL" id="MBC5639091.1"/>
    </source>
</evidence>
<dbReference type="Pfam" id="PF00485">
    <property type="entry name" value="PRK"/>
    <property type="match status" value="1"/>
</dbReference>
<keyword evidence="3" id="KW-1185">Reference proteome</keyword>
<protein>
    <submittedName>
        <fullName evidence="2">Nucleoside kinase</fullName>
    </submittedName>
</protein>
<proteinExistence type="predicted"/>
<dbReference type="InterPro" id="IPR018163">
    <property type="entry name" value="Thr/Ala-tRNA-synth_IIc_edit"/>
</dbReference>
<dbReference type="GO" id="GO:0016301">
    <property type="term" value="F:kinase activity"/>
    <property type="evidence" value="ECO:0007669"/>
    <property type="project" value="UniProtKB-KW"/>
</dbReference>
<dbReference type="EMBL" id="JACOOQ010000001">
    <property type="protein sequence ID" value="MBC5639091.1"/>
    <property type="molecule type" value="Genomic_DNA"/>
</dbReference>
<dbReference type="Proteomes" id="UP000662088">
    <property type="component" value="Unassembled WGS sequence"/>
</dbReference>
<reference evidence="2" key="1">
    <citation type="submission" date="2020-08" db="EMBL/GenBank/DDBJ databases">
        <title>Genome public.</title>
        <authorList>
            <person name="Liu C."/>
            <person name="Sun Q."/>
        </authorList>
    </citation>
    <scope>NUCLEOTIDE SEQUENCE</scope>
    <source>
        <strain evidence="2">NSJ-42</strain>
    </source>
</reference>
<organism evidence="2 3">
    <name type="scientific">Clostridium lentum</name>
    <dbReference type="NCBI Taxonomy" id="2763037"/>
    <lineage>
        <taxon>Bacteria</taxon>
        <taxon>Bacillati</taxon>
        <taxon>Bacillota</taxon>
        <taxon>Clostridia</taxon>
        <taxon>Eubacteriales</taxon>
        <taxon>Clostridiaceae</taxon>
        <taxon>Clostridium</taxon>
    </lineage>
</organism>
<dbReference type="SUPFAM" id="SSF52540">
    <property type="entry name" value="P-loop containing nucleoside triphosphate hydrolases"/>
    <property type="match status" value="1"/>
</dbReference>
<keyword evidence="2" id="KW-0418">Kinase</keyword>
<sequence length="486" mass="56156">MDNIRNNSRTLQFIFIKAVLDLYKDATVTMEHSIGKWVFGEIHKKDPLTAEEVNDIKKEIQKLIDKNYPIKRIKVKREDAIKIFQNYGMEDKVKLLQQTSFQVVTLYELDGRYDYFYGPMWESTGVIKNFDVKFYNGGFILGYPIDENLMIVNKFVEQRKLTNIFRETEKWLNILGIGEVGSLNEKISNGELIDLIMISEALHEKKIAQISDMISDKKEIKAVFVSGPSSSGKTTFAHRLAIQLKVNGLSPIPISLDNYFVNREETPRDEDGEYDFESVKSIDVKFFKNQMKELFEGKEVEIPIFNFLTGYREKLGNKVKMPKNGILIIEGIHGLNPILTSSLDENNIFKIYISALTQLNLDNHNRISTADVRRVRRIVRDSLSRGKNAEETLLMWPSIKKGEEKNIFVYQEEADVMFNSTLVYELCVLKRKALEELDKVSADSSVYDEVKRLKAFLGFFDEIDKALVPENSILREFIGGSIFYKY</sequence>
<feature type="domain" description="Phosphoribulokinase/uridine kinase" evidence="1">
    <location>
        <begin position="225"/>
        <end position="420"/>
    </location>
</feature>
<gene>
    <name evidence="2" type="ORF">H8R92_01325</name>
</gene>
<dbReference type="RefSeq" id="WP_022212922.1">
    <property type="nucleotide sequence ID" value="NZ_JACOOQ010000001.1"/>
</dbReference>
<dbReference type="InterPro" id="IPR027417">
    <property type="entry name" value="P-loop_NTPase"/>
</dbReference>
<dbReference type="GO" id="GO:0005524">
    <property type="term" value="F:ATP binding"/>
    <property type="evidence" value="ECO:0007669"/>
    <property type="project" value="InterPro"/>
</dbReference>
<accession>A0A8I0A6Z9</accession>
<dbReference type="Gene3D" id="3.40.50.300">
    <property type="entry name" value="P-loop containing nucleotide triphosphate hydrolases"/>
    <property type="match status" value="1"/>
</dbReference>
<dbReference type="SUPFAM" id="SSF55186">
    <property type="entry name" value="ThrRS/AlaRS common domain"/>
    <property type="match status" value="1"/>
</dbReference>
<dbReference type="AlphaFoldDB" id="A0A8I0A6Z9"/>
<evidence type="ECO:0000313" key="3">
    <source>
        <dbReference type="Proteomes" id="UP000662088"/>
    </source>
</evidence>
<dbReference type="PANTHER" id="PTHR10285">
    <property type="entry name" value="URIDINE KINASE"/>
    <property type="match status" value="1"/>
</dbReference>
<dbReference type="Gene3D" id="3.30.980.10">
    <property type="entry name" value="Threonyl-trna Synthetase, Chain A, domain 2"/>
    <property type="match status" value="1"/>
</dbReference>